<dbReference type="EMBL" id="BX284605">
    <property type="protein sequence ID" value="CAA98499.2"/>
    <property type="molecule type" value="Genomic_DNA"/>
</dbReference>
<gene>
    <name evidence="2" type="ORF">CELE_K03B8.8</name>
    <name evidence="2 4" type="ORF">K03B8.8</name>
</gene>
<dbReference type="OMA" id="MEFVMGR"/>
<sequence>MRYLLLVSIFIADVIAENENTTVEFMPIGKDITVAPVNAETRKPEIISSRVFKEDGIKYTEIIRKTSPGATQTVHIKVDENPSILPVPVPNLSGLMKRLQTTLAKKLEVSSREYDPPIRTTTPEYFPPVTATIVRAEGPINQRPIGFDPLPNYQYPPPPYPPMMYPPPSYSLMGRVGSMTDNILDNVMEFVLGRRRR</sequence>
<feature type="signal peptide" evidence="1">
    <location>
        <begin position="1"/>
        <end position="16"/>
    </location>
</feature>
<dbReference type="WormBase" id="K03B8.8">
    <property type="protein sequence ID" value="CE45410"/>
    <property type="gene ID" value="WBGene00010525"/>
</dbReference>
<dbReference type="Proteomes" id="UP000001940">
    <property type="component" value="Chromosome V"/>
</dbReference>
<dbReference type="AGR" id="WB:WBGene00010525"/>
<dbReference type="Bgee" id="WBGene00010525">
    <property type="expression patterns" value="Expressed in larva and 1 other cell type or tissue"/>
</dbReference>
<dbReference type="GeneID" id="186929"/>
<dbReference type="STRING" id="6239.K03B8.8.1"/>
<accession>Q21176</accession>
<feature type="chain" id="PRO_5004199349" evidence="1">
    <location>
        <begin position="17"/>
        <end position="197"/>
    </location>
</feature>
<dbReference type="PaxDb" id="6239-K03B8.8"/>
<dbReference type="eggNOG" id="ENOG502T3BV">
    <property type="taxonomic scope" value="Eukaryota"/>
</dbReference>
<dbReference type="AlphaFoldDB" id="Q21176"/>
<organism evidence="2 3">
    <name type="scientific">Caenorhabditis elegans</name>
    <dbReference type="NCBI Taxonomy" id="6239"/>
    <lineage>
        <taxon>Eukaryota</taxon>
        <taxon>Metazoa</taxon>
        <taxon>Ecdysozoa</taxon>
        <taxon>Nematoda</taxon>
        <taxon>Chromadorea</taxon>
        <taxon>Rhabditida</taxon>
        <taxon>Rhabditina</taxon>
        <taxon>Rhabditomorpha</taxon>
        <taxon>Rhabditoidea</taxon>
        <taxon>Rhabditidae</taxon>
        <taxon>Peloderinae</taxon>
        <taxon>Caenorhabditis</taxon>
    </lineage>
</organism>
<dbReference type="FunCoup" id="Q21176">
    <property type="interactions" value="312"/>
</dbReference>
<evidence type="ECO:0000313" key="3">
    <source>
        <dbReference type="Proteomes" id="UP000001940"/>
    </source>
</evidence>
<reference evidence="2 3" key="1">
    <citation type="journal article" date="1998" name="Science">
        <title>Genome sequence of the nematode C. elegans: a platform for investigating biology.</title>
        <authorList>
            <consortium name="The C. elegans sequencing consortium"/>
            <person name="Sulson J.E."/>
            <person name="Waterston R."/>
        </authorList>
    </citation>
    <scope>NUCLEOTIDE SEQUENCE [LARGE SCALE GENOMIC DNA]</scope>
    <source>
        <strain evidence="2 3">Bristol N2</strain>
    </source>
</reference>
<dbReference type="KEGG" id="cel:CELE_K03B8.8"/>
<evidence type="ECO:0000256" key="1">
    <source>
        <dbReference type="SAM" id="SignalP"/>
    </source>
</evidence>
<evidence type="ECO:0000313" key="2">
    <source>
        <dbReference type="EMBL" id="CAA98499.2"/>
    </source>
</evidence>
<name>Q21176_CAEEL</name>
<dbReference type="CTD" id="186929"/>
<keyword evidence="1" id="KW-0732">Signal</keyword>
<proteinExistence type="predicted"/>
<evidence type="ECO:0000313" key="4">
    <source>
        <dbReference type="WormBase" id="K03B8.8"/>
    </source>
</evidence>
<dbReference type="OrthoDB" id="5826654at2759"/>
<dbReference type="RefSeq" id="NP_505895.2">
    <property type="nucleotide sequence ID" value="NM_073494.5"/>
</dbReference>
<keyword evidence="3" id="KW-1185">Reference proteome</keyword>
<protein>
    <submittedName>
        <fullName evidence="2">Conserved secreted protein</fullName>
    </submittedName>
</protein>
<dbReference type="InParanoid" id="Q21176"/>
<dbReference type="HOGENOM" id="CLU_1620580_0_0_1"/>
<dbReference type="UCSC" id="K03B8.8">
    <property type="organism name" value="c. elegans"/>
</dbReference>